<feature type="compositionally biased region" description="Polar residues" evidence="1">
    <location>
        <begin position="370"/>
        <end position="396"/>
    </location>
</feature>
<accession>A0ABQ9P8K2</accession>
<organism evidence="2 3">
    <name type="scientific">Coniosporium apollinis</name>
    <dbReference type="NCBI Taxonomy" id="61459"/>
    <lineage>
        <taxon>Eukaryota</taxon>
        <taxon>Fungi</taxon>
        <taxon>Dikarya</taxon>
        <taxon>Ascomycota</taxon>
        <taxon>Pezizomycotina</taxon>
        <taxon>Dothideomycetes</taxon>
        <taxon>Dothideomycetes incertae sedis</taxon>
        <taxon>Coniosporium</taxon>
    </lineage>
</organism>
<keyword evidence="3" id="KW-1185">Reference proteome</keyword>
<gene>
    <name evidence="2" type="ORF">H2201_001335</name>
</gene>
<evidence type="ECO:0000313" key="3">
    <source>
        <dbReference type="Proteomes" id="UP001172684"/>
    </source>
</evidence>
<feature type="compositionally biased region" description="Low complexity" evidence="1">
    <location>
        <begin position="250"/>
        <end position="268"/>
    </location>
</feature>
<evidence type="ECO:0000256" key="1">
    <source>
        <dbReference type="SAM" id="MobiDB-lite"/>
    </source>
</evidence>
<feature type="region of interest" description="Disordered" evidence="1">
    <location>
        <begin position="332"/>
        <end position="351"/>
    </location>
</feature>
<reference evidence="2" key="1">
    <citation type="submission" date="2022-10" db="EMBL/GenBank/DDBJ databases">
        <title>Culturing micro-colonial fungi from biological soil crusts in the Mojave desert and describing Neophaeococcomyces mojavensis, and introducing the new genera and species Taxawa tesnikishii.</title>
        <authorList>
            <person name="Kurbessoian T."/>
            <person name="Stajich J.E."/>
        </authorList>
    </citation>
    <scope>NUCLEOTIDE SEQUENCE</scope>
    <source>
        <strain evidence="2">TK_1</strain>
    </source>
</reference>
<proteinExistence type="predicted"/>
<feature type="region of interest" description="Disordered" evidence="1">
    <location>
        <begin position="49"/>
        <end position="78"/>
    </location>
</feature>
<comment type="caution">
    <text evidence="2">The sequence shown here is derived from an EMBL/GenBank/DDBJ whole genome shotgun (WGS) entry which is preliminary data.</text>
</comment>
<feature type="compositionally biased region" description="Low complexity" evidence="1">
    <location>
        <begin position="153"/>
        <end position="163"/>
    </location>
</feature>
<sequence length="437" mass="47836">MFSILFSTLFNTIFGDRAIKLCAGTGRNRKPCAAVDQAQILAKAVIKQSPQKAEPMQDQSSTRVPVTTRCAESPLPPKTVRHGFSHRVERAHTAAFPRVVAPLVILEEISSSLPATENFDCIFPHTKAPILLHTTSSPDAKSSHPRRKDSVISTTSTTSSSSSNLTLIEKASGAQSSLSYSHTESATIGVGRYRHPANATCEWLERRKSQEEQMLGCQKLFGQPGFEKILGPHPFDEEIAQLAPLSRVNSNDSNSSSSSGKTTSSKSESIYDEKTGTLITRGFDSSSVSSIESAQYWLQGVGRSHVRVKRIRIIPETEEEKLRRLQRRGGYEMIRGGNNTPRKPITGPLPPHMKPVQHAGGYEMVRGGSNKPSRSTIEPTQHSSAAEPTLNRSTVIPPQYARPENGYFNRFTVVSNRRITFSNTAGDSDDAIMSVSS</sequence>
<feature type="region of interest" description="Disordered" evidence="1">
    <location>
        <begin position="247"/>
        <end position="269"/>
    </location>
</feature>
<protein>
    <submittedName>
        <fullName evidence="2">Uncharacterized protein</fullName>
    </submittedName>
</protein>
<dbReference type="EMBL" id="JAPDRL010000006">
    <property type="protein sequence ID" value="KAJ9668692.1"/>
    <property type="molecule type" value="Genomic_DNA"/>
</dbReference>
<dbReference type="Proteomes" id="UP001172684">
    <property type="component" value="Unassembled WGS sequence"/>
</dbReference>
<feature type="region of interest" description="Disordered" evidence="1">
    <location>
        <begin position="134"/>
        <end position="164"/>
    </location>
</feature>
<feature type="region of interest" description="Disordered" evidence="1">
    <location>
        <begin position="363"/>
        <end position="402"/>
    </location>
</feature>
<name>A0ABQ9P8K2_9PEZI</name>
<evidence type="ECO:0000313" key="2">
    <source>
        <dbReference type="EMBL" id="KAJ9668692.1"/>
    </source>
</evidence>